<name>A0A8J6PIE6_9HYPH</name>
<evidence type="ECO:0000256" key="1">
    <source>
        <dbReference type="SAM" id="Phobius"/>
    </source>
</evidence>
<reference evidence="2" key="1">
    <citation type="submission" date="2020-09" db="EMBL/GenBank/DDBJ databases">
        <title>Genome seq and assembly of Tianweitania sp.</title>
        <authorList>
            <person name="Chhetri G."/>
        </authorList>
    </citation>
    <scope>NUCLEOTIDE SEQUENCE</scope>
    <source>
        <strain evidence="2">Rool2</strain>
    </source>
</reference>
<sequence length="144" mass="15233">MLLMIGKLFHMLMGYVVATLAASAFLNLLFLGSAGFTAEEAGWVASSGSMIVSIPFVALFVSYFAFIPALVVMLLAEMMGKRDWLFYALGGALVGIVVVGYFYQVGEPSNELLMSGAPIAVIGSGIVGGLAYWFVTGRFAGRLA</sequence>
<keyword evidence="1" id="KW-0812">Transmembrane</keyword>
<organism evidence="2 3">
    <name type="scientific">Oryzicola mucosus</name>
    <dbReference type="NCBI Taxonomy" id="2767425"/>
    <lineage>
        <taxon>Bacteria</taxon>
        <taxon>Pseudomonadati</taxon>
        <taxon>Pseudomonadota</taxon>
        <taxon>Alphaproteobacteria</taxon>
        <taxon>Hyphomicrobiales</taxon>
        <taxon>Phyllobacteriaceae</taxon>
        <taxon>Oryzicola</taxon>
    </lineage>
</organism>
<dbReference type="EMBL" id="JACVVX010000001">
    <property type="protein sequence ID" value="MBD0414096.1"/>
    <property type="molecule type" value="Genomic_DNA"/>
</dbReference>
<feature type="transmembrane region" description="Helical" evidence="1">
    <location>
        <begin position="12"/>
        <end position="30"/>
    </location>
</feature>
<dbReference type="RefSeq" id="WP_188163474.1">
    <property type="nucleotide sequence ID" value="NZ_JACVVX010000001.1"/>
</dbReference>
<evidence type="ECO:0000313" key="2">
    <source>
        <dbReference type="EMBL" id="MBD0414096.1"/>
    </source>
</evidence>
<comment type="caution">
    <text evidence="2">The sequence shown here is derived from an EMBL/GenBank/DDBJ whole genome shotgun (WGS) entry which is preliminary data.</text>
</comment>
<feature type="transmembrane region" description="Helical" evidence="1">
    <location>
        <begin position="115"/>
        <end position="135"/>
    </location>
</feature>
<feature type="transmembrane region" description="Helical" evidence="1">
    <location>
        <begin position="84"/>
        <end position="103"/>
    </location>
</feature>
<evidence type="ECO:0000313" key="3">
    <source>
        <dbReference type="Proteomes" id="UP000643405"/>
    </source>
</evidence>
<keyword evidence="3" id="KW-1185">Reference proteome</keyword>
<gene>
    <name evidence="2" type="ORF">ICI42_05465</name>
</gene>
<proteinExistence type="predicted"/>
<accession>A0A8J6PIE6</accession>
<protein>
    <submittedName>
        <fullName evidence="2">Uncharacterized protein</fullName>
    </submittedName>
</protein>
<keyword evidence="1" id="KW-1133">Transmembrane helix</keyword>
<feature type="transmembrane region" description="Helical" evidence="1">
    <location>
        <begin position="50"/>
        <end position="72"/>
    </location>
</feature>
<dbReference type="AlphaFoldDB" id="A0A8J6PIE6"/>
<keyword evidence="1" id="KW-0472">Membrane</keyword>
<dbReference type="Proteomes" id="UP000643405">
    <property type="component" value="Unassembled WGS sequence"/>
</dbReference>